<dbReference type="Proteomes" id="UP000318661">
    <property type="component" value="Unassembled WGS sequence"/>
</dbReference>
<dbReference type="CDD" id="cd00761">
    <property type="entry name" value="Glyco_tranf_GTA_type"/>
    <property type="match status" value="1"/>
</dbReference>
<sequence length="308" mass="34617">MHEEKTPDISVVVPTYNQADLLRENLRSLVDQTLPKDSYEIVVVDDGSTDHTAAVLREFAGPVRIVQLPANRGRSAARNEGIRHALGRLVTFVDSDILVRRDFLAQHLDAYRSHGPGVLSRGPVVLVPDVQTARDSPTPRLTSSPAFLDTANASVERSALLKAGLFDERFPGYGWEDFELGIRLRRLGIRRVFCRQAVGFHVQPPITQASIQNLLRKEDERAKSAVYFYRKHPTVEVRLLIQATSVHRLLYSIQSGFGLLTPTNVEHIAARLRRSGRNGLADLVMRGVLNRHYVQRLDDELAQSRHRG</sequence>
<dbReference type="EMBL" id="VBAI01000001">
    <property type="protein sequence ID" value="TMJ13678.1"/>
    <property type="molecule type" value="Genomic_DNA"/>
</dbReference>
<evidence type="ECO:0000313" key="4">
    <source>
        <dbReference type="Proteomes" id="UP000315217"/>
    </source>
</evidence>
<dbReference type="InterPro" id="IPR001173">
    <property type="entry name" value="Glyco_trans_2-like"/>
</dbReference>
<dbReference type="GO" id="GO:0016740">
    <property type="term" value="F:transferase activity"/>
    <property type="evidence" value="ECO:0007669"/>
    <property type="project" value="UniProtKB-KW"/>
</dbReference>
<dbReference type="SUPFAM" id="SSF53448">
    <property type="entry name" value="Nucleotide-diphospho-sugar transferases"/>
    <property type="match status" value="1"/>
</dbReference>
<name>A0A537LG61_9BACT</name>
<proteinExistence type="predicted"/>
<reference evidence="4 5" key="1">
    <citation type="journal article" date="2019" name="Nat. Microbiol.">
        <title>Mediterranean grassland soil C-N compound turnover is dependent on rainfall and depth, and is mediated by genomically divergent microorganisms.</title>
        <authorList>
            <person name="Diamond S."/>
            <person name="Andeer P.F."/>
            <person name="Li Z."/>
            <person name="Crits-Christoph A."/>
            <person name="Burstein D."/>
            <person name="Anantharaman K."/>
            <person name="Lane K.R."/>
            <person name="Thomas B.C."/>
            <person name="Pan C."/>
            <person name="Northen T.R."/>
            <person name="Banfield J.F."/>
        </authorList>
    </citation>
    <scope>NUCLEOTIDE SEQUENCE [LARGE SCALE GENOMIC DNA]</scope>
    <source>
        <strain evidence="3">NP_1</strain>
        <strain evidence="2">NP_2</strain>
    </source>
</reference>
<dbReference type="Pfam" id="PF00535">
    <property type="entry name" value="Glycos_transf_2"/>
    <property type="match status" value="1"/>
</dbReference>
<evidence type="ECO:0000313" key="3">
    <source>
        <dbReference type="EMBL" id="TMJ13678.1"/>
    </source>
</evidence>
<dbReference type="InterPro" id="IPR050834">
    <property type="entry name" value="Glycosyltransf_2"/>
</dbReference>
<accession>A0A537LG61</accession>
<evidence type="ECO:0000259" key="1">
    <source>
        <dbReference type="Pfam" id="PF00535"/>
    </source>
</evidence>
<dbReference type="AlphaFoldDB" id="A0A537LG61"/>
<protein>
    <submittedName>
        <fullName evidence="2">Glycosyltransferase family 2 protein</fullName>
    </submittedName>
</protein>
<feature type="domain" description="Glycosyltransferase 2-like" evidence="1">
    <location>
        <begin position="10"/>
        <end position="118"/>
    </location>
</feature>
<evidence type="ECO:0000313" key="2">
    <source>
        <dbReference type="EMBL" id="TMJ06998.1"/>
    </source>
</evidence>
<evidence type="ECO:0000313" key="5">
    <source>
        <dbReference type="Proteomes" id="UP000318661"/>
    </source>
</evidence>
<dbReference type="PANTHER" id="PTHR43685">
    <property type="entry name" value="GLYCOSYLTRANSFERASE"/>
    <property type="match status" value="1"/>
</dbReference>
<gene>
    <name evidence="3" type="ORF">E6G98_00015</name>
    <name evidence="2" type="ORF">E6G99_08145</name>
</gene>
<dbReference type="PANTHER" id="PTHR43685:SF3">
    <property type="entry name" value="SLR2126 PROTEIN"/>
    <property type="match status" value="1"/>
</dbReference>
<dbReference type="EMBL" id="VBAJ01000205">
    <property type="protein sequence ID" value="TMJ06998.1"/>
    <property type="molecule type" value="Genomic_DNA"/>
</dbReference>
<dbReference type="InterPro" id="IPR029044">
    <property type="entry name" value="Nucleotide-diphossugar_trans"/>
</dbReference>
<dbReference type="Gene3D" id="3.90.550.10">
    <property type="entry name" value="Spore Coat Polysaccharide Biosynthesis Protein SpsA, Chain A"/>
    <property type="match status" value="1"/>
</dbReference>
<comment type="caution">
    <text evidence="2">The sequence shown here is derived from an EMBL/GenBank/DDBJ whole genome shotgun (WGS) entry which is preliminary data.</text>
</comment>
<keyword evidence="2" id="KW-0808">Transferase</keyword>
<organism evidence="2 5">
    <name type="scientific">Candidatus Segetimicrobium genomatis</name>
    <dbReference type="NCBI Taxonomy" id="2569760"/>
    <lineage>
        <taxon>Bacteria</taxon>
        <taxon>Bacillati</taxon>
        <taxon>Candidatus Sysuimicrobiota</taxon>
        <taxon>Candidatus Sysuimicrobiia</taxon>
        <taxon>Candidatus Sysuimicrobiales</taxon>
        <taxon>Candidatus Segetimicrobiaceae</taxon>
        <taxon>Candidatus Segetimicrobium</taxon>
    </lineage>
</organism>
<dbReference type="Proteomes" id="UP000315217">
    <property type="component" value="Unassembled WGS sequence"/>
</dbReference>